<evidence type="ECO:0000313" key="3">
    <source>
        <dbReference type="Proteomes" id="UP000583387"/>
    </source>
</evidence>
<proteinExistence type="predicted"/>
<feature type="compositionally biased region" description="Polar residues" evidence="1">
    <location>
        <begin position="127"/>
        <end position="137"/>
    </location>
</feature>
<accession>A0A7U7I8D5</accession>
<keyword evidence="3" id="KW-1185">Reference proteome</keyword>
<gene>
    <name evidence="2" type="ORF">PSEWESI4_01485</name>
</gene>
<reference evidence="2 3" key="1">
    <citation type="submission" date="2020-08" db="EMBL/GenBank/DDBJ databases">
        <authorList>
            <person name="Criscuolo A."/>
        </authorList>
    </citation>
    <scope>NUCLEOTIDE SEQUENCE [LARGE SCALE GENOMIC DNA]</scope>
    <source>
        <strain evidence="2">CIP111764</strain>
    </source>
</reference>
<feature type="region of interest" description="Disordered" evidence="1">
    <location>
        <begin position="107"/>
        <end position="148"/>
    </location>
</feature>
<organism evidence="2 3">
    <name type="scientific">Zestomonas carbonaria</name>
    <dbReference type="NCBI Taxonomy" id="2762745"/>
    <lineage>
        <taxon>Bacteria</taxon>
        <taxon>Pseudomonadati</taxon>
        <taxon>Pseudomonadota</taxon>
        <taxon>Gammaproteobacteria</taxon>
        <taxon>Pseudomonadales</taxon>
        <taxon>Pseudomonadaceae</taxon>
        <taxon>Zestomonas</taxon>
    </lineage>
</organism>
<evidence type="ECO:0000256" key="1">
    <source>
        <dbReference type="SAM" id="MobiDB-lite"/>
    </source>
</evidence>
<comment type="caution">
    <text evidence="2">The sequence shown here is derived from an EMBL/GenBank/DDBJ whole genome shotgun (WGS) entry which is preliminary data.</text>
</comment>
<evidence type="ECO:0000313" key="2">
    <source>
        <dbReference type="EMBL" id="CAD5107214.1"/>
    </source>
</evidence>
<dbReference type="AlphaFoldDB" id="A0A7U7I8D5"/>
<dbReference type="Proteomes" id="UP000583387">
    <property type="component" value="Unassembled WGS sequence"/>
</dbReference>
<sequence>MTHSQLPIEEIELIPHPMDAWRAALNALIACAPGDETAIAWHLVDASSQLPASRGAVQALLHEATRANGKCLLTKREAVSRISAETSAQIIRGLGLPELRPASALGIAQPACSRSQKPDHGGEAHQSLASLPQQPRFHQSALPDGERS</sequence>
<protein>
    <submittedName>
        <fullName evidence="2">Uncharacterized protein</fullName>
    </submittedName>
</protein>
<name>A0A7U7I8D5_9GAMM</name>
<dbReference type="RefSeq" id="WP_187670565.1">
    <property type="nucleotide sequence ID" value="NZ_CAJFCI010000031.1"/>
</dbReference>
<dbReference type="EMBL" id="CAJFCI010000031">
    <property type="protein sequence ID" value="CAD5107214.1"/>
    <property type="molecule type" value="Genomic_DNA"/>
</dbReference>